<keyword evidence="1" id="KW-0479">Metal-binding</keyword>
<protein>
    <recommendedName>
        <fullName evidence="1">Terpene synthase</fullName>
        <ecNumber evidence="1">4.2.3.-</ecNumber>
    </recommendedName>
</protein>
<dbReference type="EMBL" id="SMUW01000016">
    <property type="protein sequence ID" value="TDK50837.1"/>
    <property type="molecule type" value="Genomic_DNA"/>
</dbReference>
<evidence type="ECO:0000313" key="3">
    <source>
        <dbReference type="Proteomes" id="UP000295438"/>
    </source>
</evidence>
<dbReference type="EC" id="4.2.3.-" evidence="1"/>
<dbReference type="InterPro" id="IPR014710">
    <property type="entry name" value="RmlC-like_jellyroll"/>
</dbReference>
<comment type="cofactor">
    <cofactor evidence="1">
        <name>Mg(2+)</name>
        <dbReference type="ChEBI" id="CHEBI:18420"/>
    </cofactor>
</comment>
<dbReference type="InterPro" id="IPR018490">
    <property type="entry name" value="cNMP-bd_dom_sf"/>
</dbReference>
<evidence type="ECO:0000313" key="2">
    <source>
        <dbReference type="EMBL" id="TDK50837.1"/>
    </source>
</evidence>
<comment type="similarity">
    <text evidence="1">Belongs to the terpene synthase family.</text>
</comment>
<dbReference type="InterPro" id="IPR034686">
    <property type="entry name" value="Terpene_cyclase-like_2"/>
</dbReference>
<organism evidence="2 3">
    <name type="scientific">Algoriphagus formosus</name>
    <dbReference type="NCBI Taxonomy" id="2007308"/>
    <lineage>
        <taxon>Bacteria</taxon>
        <taxon>Pseudomonadati</taxon>
        <taxon>Bacteroidota</taxon>
        <taxon>Cytophagia</taxon>
        <taxon>Cytophagales</taxon>
        <taxon>Cyclobacteriaceae</taxon>
        <taxon>Algoriphagus</taxon>
    </lineage>
</organism>
<dbReference type="SUPFAM" id="SSF48576">
    <property type="entry name" value="Terpenoid synthases"/>
    <property type="match status" value="1"/>
</dbReference>
<dbReference type="PANTHER" id="PTHR35201">
    <property type="entry name" value="TERPENE SYNTHASE"/>
    <property type="match status" value="1"/>
</dbReference>
<keyword evidence="1" id="KW-0460">Magnesium</keyword>
<name>A0A4R5VEI6_9BACT</name>
<dbReference type="GO" id="GO:0046872">
    <property type="term" value="F:metal ion binding"/>
    <property type="evidence" value="ECO:0007669"/>
    <property type="project" value="UniProtKB-KW"/>
</dbReference>
<dbReference type="Gene3D" id="2.60.120.10">
    <property type="entry name" value="Jelly Rolls"/>
    <property type="match status" value="1"/>
</dbReference>
<keyword evidence="3" id="KW-1185">Reference proteome</keyword>
<proteinExistence type="inferred from homology"/>
<evidence type="ECO:0000256" key="1">
    <source>
        <dbReference type="RuleBase" id="RU366034"/>
    </source>
</evidence>
<dbReference type="AlphaFoldDB" id="A0A4R5VEI6"/>
<gene>
    <name evidence="2" type="ORF">E1898_00460</name>
</gene>
<dbReference type="RefSeq" id="WP_133389417.1">
    <property type="nucleotide sequence ID" value="NZ_SMUW01000016.1"/>
</dbReference>
<dbReference type="InterPro" id="IPR008949">
    <property type="entry name" value="Isoprenoid_synthase_dom_sf"/>
</dbReference>
<comment type="caution">
    <text evidence="2">The sequence shown here is derived from an EMBL/GenBank/DDBJ whole genome shotgun (WGS) entry which is preliminary data.</text>
</comment>
<dbReference type="GO" id="GO:0010333">
    <property type="term" value="F:terpene synthase activity"/>
    <property type="evidence" value="ECO:0007669"/>
    <property type="project" value="InterPro"/>
</dbReference>
<sequence>MEAISWKPVQLRVLLGLEGKADISAFQKLGEYLTLSELPEKSVIRHAGEVETQSHVLIEGLVGMYQSRKLVRLFFPGDMFLDYESYQLQVPSRFEFRAMYDSVFTNLDFEKEELVLKEIPDMKSVSENLIKRVRHANEQWIAFTQLHHVEKLKQLEAKNPKILFDLKDLDLANILGTSDRTVQRIRRKRKEEERISGNWKDRLQGELKYPFEAAIHPNHKTIIAQTITWATVFHNLLRSPEELKAFHAQKLGLLSCYLYPETELDTAIWVAKLYTWLFYLDDMTDHIPKGQKAQFWKWISQGMDRENLLLELHTLPGRVWELIRIWYELRKELEGLENMSESKLSLVEEEVQAFIQYNLKEALLKDSGGIPDASQYMMDKPFYSGARLAVNFTCLDIGDEFDSQSEDWKKSQVLRELGAKLIFLSNDLISFRKERKKGDSMNYLSILIRKNSWNFRKAEAKVLMDFQETLQEFLKWDRKIRSDFDPGNLWQLHCLKQIKYKVAGSNHWSFHVTTRYE</sequence>
<dbReference type="Pfam" id="PF19086">
    <property type="entry name" value="Terpene_syn_C_2"/>
    <property type="match status" value="1"/>
</dbReference>
<dbReference type="Proteomes" id="UP000295438">
    <property type="component" value="Unassembled WGS sequence"/>
</dbReference>
<dbReference type="Gene3D" id="1.10.600.10">
    <property type="entry name" value="Farnesyl Diphosphate Synthase"/>
    <property type="match status" value="1"/>
</dbReference>
<dbReference type="SUPFAM" id="SSF51206">
    <property type="entry name" value="cAMP-binding domain-like"/>
    <property type="match status" value="1"/>
</dbReference>
<keyword evidence="1" id="KW-0456">Lyase</keyword>
<reference evidence="2 3" key="1">
    <citation type="submission" date="2019-03" db="EMBL/GenBank/DDBJ databases">
        <title>Algoriphagus aquimaris sp. nov., isolated form marine sediment in Pohang, Korea.</title>
        <authorList>
            <person name="Kim J."/>
            <person name="Yoon S.-H."/>
            <person name="Lee S.-S."/>
        </authorList>
    </citation>
    <scope>NUCLEOTIDE SEQUENCE [LARGE SCALE GENOMIC DNA]</scope>
    <source>
        <strain evidence="2 3">F21</strain>
    </source>
</reference>
<dbReference type="PANTHER" id="PTHR35201:SF4">
    <property type="entry name" value="BETA-PINACENE SYNTHASE-RELATED"/>
    <property type="match status" value="1"/>
</dbReference>
<accession>A0A4R5VEI6</accession>